<feature type="region of interest" description="Disordered" evidence="1">
    <location>
        <begin position="123"/>
        <end position="168"/>
    </location>
</feature>
<dbReference type="AlphaFoldDB" id="A0A1X0LNX1"/>
<sequence length="259" mass="27041">MSDQGGYGYQGNQNWQPAPYGQPDPYGRRPTNTLAVLALVFAFLIAPLGIVFGHIARGQIKRTGEEGDGLALAGLIIGYIFTALGILAVIVWIAFFGLLAAAFGNAANEASSRSLTYTTPYSYSTTTTRAPSAPTTAPKTTTPPRVTTSIGPAPTVSGTNRQGFISGGPSCNSTNPAVAIAVTTGSRIVICETGVGRYYYKGQRLSDGATIELDDPTPTGNGFTVTNKDVTYKLTSAGLVITGSGGELGREPALEFWMN</sequence>
<dbReference type="Pfam" id="PF13828">
    <property type="entry name" value="DUF4190"/>
    <property type="match status" value="1"/>
</dbReference>
<name>A0A1X0LNX1_RHOSG</name>
<keyword evidence="2" id="KW-0812">Transmembrane</keyword>
<protein>
    <submittedName>
        <fullName evidence="3">DUF4190 domain-containing protein</fullName>
    </submittedName>
</protein>
<dbReference type="EMBL" id="NOVD01000037">
    <property type="protein sequence ID" value="PCK24093.1"/>
    <property type="molecule type" value="Genomic_DNA"/>
</dbReference>
<evidence type="ECO:0000313" key="3">
    <source>
        <dbReference type="EMBL" id="PCK24093.1"/>
    </source>
</evidence>
<feature type="transmembrane region" description="Helical" evidence="2">
    <location>
        <begin position="76"/>
        <end position="103"/>
    </location>
</feature>
<evidence type="ECO:0000256" key="1">
    <source>
        <dbReference type="SAM" id="MobiDB-lite"/>
    </source>
</evidence>
<evidence type="ECO:0000313" key="4">
    <source>
        <dbReference type="Proteomes" id="UP000230886"/>
    </source>
</evidence>
<dbReference type="RefSeq" id="WP_030537127.1">
    <property type="nucleotide sequence ID" value="NZ_CP029297.1"/>
</dbReference>
<feature type="region of interest" description="Disordered" evidence="1">
    <location>
        <begin position="1"/>
        <end position="24"/>
    </location>
</feature>
<dbReference type="Proteomes" id="UP000230886">
    <property type="component" value="Unassembled WGS sequence"/>
</dbReference>
<organism evidence="3 4">
    <name type="scientific">Rhodococcus qingshengii</name>
    <dbReference type="NCBI Taxonomy" id="334542"/>
    <lineage>
        <taxon>Bacteria</taxon>
        <taxon>Bacillati</taxon>
        <taxon>Actinomycetota</taxon>
        <taxon>Actinomycetes</taxon>
        <taxon>Mycobacteriales</taxon>
        <taxon>Nocardiaceae</taxon>
        <taxon>Rhodococcus</taxon>
        <taxon>Rhodococcus erythropolis group</taxon>
    </lineage>
</organism>
<keyword evidence="2" id="KW-0472">Membrane</keyword>
<evidence type="ECO:0000256" key="2">
    <source>
        <dbReference type="SAM" id="Phobius"/>
    </source>
</evidence>
<keyword evidence="2" id="KW-1133">Transmembrane helix</keyword>
<comment type="caution">
    <text evidence="3">The sequence shown here is derived from an EMBL/GenBank/DDBJ whole genome shotgun (WGS) entry which is preliminary data.</text>
</comment>
<gene>
    <name evidence="3" type="ORF">CHR55_27530</name>
</gene>
<feature type="transmembrane region" description="Helical" evidence="2">
    <location>
        <begin position="34"/>
        <end position="56"/>
    </location>
</feature>
<feature type="compositionally biased region" description="Polar residues" evidence="1">
    <location>
        <begin position="156"/>
        <end position="168"/>
    </location>
</feature>
<reference evidence="3 4" key="1">
    <citation type="submission" date="2017-07" db="EMBL/GenBank/DDBJ databases">
        <title>Draft sequence of Rhodococcus enclensis 23b-28.</title>
        <authorList>
            <person name="Besaury L."/>
            <person name="Sancelme M."/>
            <person name="Amato P."/>
            <person name="Lallement A."/>
            <person name="Delort A.-M."/>
        </authorList>
    </citation>
    <scope>NUCLEOTIDE SEQUENCE [LARGE SCALE GENOMIC DNA]</scope>
    <source>
        <strain evidence="3 4">23b-28</strain>
    </source>
</reference>
<dbReference type="InterPro" id="IPR025241">
    <property type="entry name" value="DUF4190"/>
</dbReference>
<feature type="compositionally biased region" description="Low complexity" evidence="1">
    <location>
        <begin position="123"/>
        <end position="149"/>
    </location>
</feature>
<accession>A0A2A5J3L0</accession>
<proteinExistence type="predicted"/>
<accession>A0A1X0LNX1</accession>